<dbReference type="NCBIfam" id="TIGR00486">
    <property type="entry name" value="YbgI_SA1388"/>
    <property type="match status" value="1"/>
</dbReference>
<gene>
    <name evidence="4" type="ORF">SAMN02910344_00742</name>
</gene>
<reference evidence="4 5" key="1">
    <citation type="submission" date="2016-10" db="EMBL/GenBank/DDBJ databases">
        <authorList>
            <person name="Varghese N."/>
            <person name="Submissions S."/>
        </authorList>
    </citation>
    <scope>NUCLEOTIDE SEQUENCE [LARGE SCALE GENOMIC DNA]</scope>
    <source>
        <strain evidence="4 5">DSM 1361</strain>
    </source>
</reference>
<name>A0A662ZFU5_9GAMM</name>
<dbReference type="Proteomes" id="UP000243745">
    <property type="component" value="Unassembled WGS sequence"/>
</dbReference>
<accession>A0A662ZFU5</accession>
<dbReference type="PANTHER" id="PTHR13799">
    <property type="entry name" value="NGG1 INTERACTING FACTOR 3"/>
    <property type="match status" value="1"/>
</dbReference>
<feature type="binding site" evidence="3">
    <location>
        <position position="64"/>
    </location>
    <ligand>
        <name>a divalent metal cation</name>
        <dbReference type="ChEBI" id="CHEBI:60240"/>
        <label>2</label>
    </ligand>
</feature>
<dbReference type="GO" id="GO:0046872">
    <property type="term" value="F:metal ion binding"/>
    <property type="evidence" value="ECO:0007669"/>
    <property type="project" value="UniProtKB-KW"/>
</dbReference>
<feature type="binding site" evidence="3">
    <location>
        <position position="221"/>
    </location>
    <ligand>
        <name>a divalent metal cation</name>
        <dbReference type="ChEBI" id="CHEBI:60240"/>
        <label>1</label>
    </ligand>
</feature>
<dbReference type="EMBL" id="FOXF01000009">
    <property type="protein sequence ID" value="SFP21123.1"/>
    <property type="molecule type" value="Genomic_DNA"/>
</dbReference>
<proteinExistence type="inferred from homology"/>
<evidence type="ECO:0000256" key="3">
    <source>
        <dbReference type="PIRSR" id="PIRSR602678-1"/>
    </source>
</evidence>
<dbReference type="Gene3D" id="3.40.1390.30">
    <property type="entry name" value="NIF3 (NGG1p interacting factor 3)-like"/>
    <property type="match status" value="2"/>
</dbReference>
<dbReference type="AlphaFoldDB" id="A0A662ZFU5"/>
<evidence type="ECO:0000256" key="1">
    <source>
        <dbReference type="ARBA" id="ARBA00006964"/>
    </source>
</evidence>
<dbReference type="PANTHER" id="PTHR13799:SF14">
    <property type="entry name" value="GTP CYCLOHYDROLASE 1 TYPE 2 HOMOLOG"/>
    <property type="match status" value="1"/>
</dbReference>
<keyword evidence="2 3" id="KW-0479">Metal-binding</keyword>
<comment type="similarity">
    <text evidence="1">Belongs to the GTP cyclohydrolase I type 2/NIF3 family.</text>
</comment>
<dbReference type="OrthoDB" id="9800881at2"/>
<sequence length="249" mass="27030">MASLKDIIEFINGYLRVSEISDYSYNGLQVEGRQEVRKIVTGVTGNLDLISRAESEGADMVLVHHGIYWKGGDPRLTGILGKRVTALKGMSLAAYHLPLDLHPVVGNNIQLMQSVGAEFESYLKPGDPSSVAMIGTFAEPVTVASINQALTSFCEKTPLIMGNEDRTVKRIAVCSGGGGFMLEENPENIDAVIVGEVHEQHYHLAVEKNITAFVCGHHATEVCGIRTLGDIVAEHFGIECEFINSYSPI</sequence>
<dbReference type="InterPro" id="IPR036069">
    <property type="entry name" value="DUF34/NIF3_sf"/>
</dbReference>
<feature type="binding site" evidence="3">
    <location>
        <position position="65"/>
    </location>
    <ligand>
        <name>a divalent metal cation</name>
        <dbReference type="ChEBI" id="CHEBI:60240"/>
        <label>1</label>
    </ligand>
</feature>
<keyword evidence="5" id="KW-1185">Reference proteome</keyword>
<dbReference type="GO" id="GO:0005737">
    <property type="term" value="C:cytoplasm"/>
    <property type="evidence" value="ECO:0007669"/>
    <property type="project" value="TreeGrafter"/>
</dbReference>
<feature type="binding site" evidence="3">
    <location>
        <position position="217"/>
    </location>
    <ligand>
        <name>a divalent metal cation</name>
        <dbReference type="ChEBI" id="CHEBI:60240"/>
        <label>1</label>
    </ligand>
</feature>
<evidence type="ECO:0000256" key="2">
    <source>
        <dbReference type="ARBA" id="ARBA00022723"/>
    </source>
</evidence>
<dbReference type="SUPFAM" id="SSF102705">
    <property type="entry name" value="NIF3 (NGG1p interacting factor 3)-like"/>
    <property type="match status" value="1"/>
</dbReference>
<evidence type="ECO:0000313" key="4">
    <source>
        <dbReference type="EMBL" id="SFP21123.1"/>
    </source>
</evidence>
<dbReference type="Pfam" id="PF01784">
    <property type="entry name" value="DUF34_NIF3"/>
    <property type="match status" value="1"/>
</dbReference>
<dbReference type="RefSeq" id="WP_093141022.1">
    <property type="nucleotide sequence ID" value="NZ_FOXF01000009.1"/>
</dbReference>
<protein>
    <submittedName>
        <fullName evidence="4">Dinuclear metal center protein, YbgI/SA1388 family</fullName>
    </submittedName>
</protein>
<evidence type="ECO:0000313" key="5">
    <source>
        <dbReference type="Proteomes" id="UP000243745"/>
    </source>
</evidence>
<feature type="binding site" evidence="3">
    <location>
        <position position="100"/>
    </location>
    <ligand>
        <name>a divalent metal cation</name>
        <dbReference type="ChEBI" id="CHEBI:60240"/>
        <label>1</label>
    </ligand>
</feature>
<organism evidence="4 5">
    <name type="scientific">Ruminobacter amylophilus</name>
    <dbReference type="NCBI Taxonomy" id="867"/>
    <lineage>
        <taxon>Bacteria</taxon>
        <taxon>Pseudomonadati</taxon>
        <taxon>Pseudomonadota</taxon>
        <taxon>Gammaproteobacteria</taxon>
        <taxon>Aeromonadales</taxon>
        <taxon>Succinivibrionaceae</taxon>
        <taxon>Ruminobacter</taxon>
    </lineage>
</organism>
<dbReference type="InterPro" id="IPR002678">
    <property type="entry name" value="DUF34/NIF3"/>
</dbReference>